<feature type="compositionally biased region" description="Basic and acidic residues" evidence="6">
    <location>
        <begin position="788"/>
        <end position="806"/>
    </location>
</feature>
<feature type="compositionally biased region" description="Polar residues" evidence="6">
    <location>
        <begin position="769"/>
        <end position="787"/>
    </location>
</feature>
<dbReference type="GO" id="GO:0000981">
    <property type="term" value="F:DNA-binding transcription factor activity, RNA polymerase II-specific"/>
    <property type="evidence" value="ECO:0007669"/>
    <property type="project" value="TreeGrafter"/>
</dbReference>
<gene>
    <name evidence="8" type="ORF">BCR38DRAFT_57368</name>
</gene>
<evidence type="ECO:0000256" key="6">
    <source>
        <dbReference type="SAM" id="MobiDB-lite"/>
    </source>
</evidence>
<feature type="domain" description="C2H2-type" evidence="7">
    <location>
        <begin position="209"/>
        <end position="236"/>
    </location>
</feature>
<dbReference type="Proteomes" id="UP000193689">
    <property type="component" value="Unassembled WGS sequence"/>
</dbReference>
<feature type="region of interest" description="Disordered" evidence="6">
    <location>
        <begin position="560"/>
        <end position="580"/>
    </location>
</feature>
<evidence type="ECO:0000256" key="3">
    <source>
        <dbReference type="ARBA" id="ARBA00022771"/>
    </source>
</evidence>
<evidence type="ECO:0000313" key="9">
    <source>
        <dbReference type="Proteomes" id="UP000193689"/>
    </source>
</evidence>
<dbReference type="EMBL" id="MCFJ01000013">
    <property type="protein sequence ID" value="ORY59452.1"/>
    <property type="molecule type" value="Genomic_DNA"/>
</dbReference>
<dbReference type="SMART" id="SM00355">
    <property type="entry name" value="ZnF_C2H2"/>
    <property type="match status" value="6"/>
</dbReference>
<dbReference type="PROSITE" id="PS00028">
    <property type="entry name" value="ZINC_FINGER_C2H2_1"/>
    <property type="match status" value="3"/>
</dbReference>
<reference evidence="8 9" key="1">
    <citation type="submission" date="2016-07" db="EMBL/GenBank/DDBJ databases">
        <title>Pervasive Adenine N6-methylation of Active Genes in Fungi.</title>
        <authorList>
            <consortium name="DOE Joint Genome Institute"/>
            <person name="Mondo S.J."/>
            <person name="Dannebaum R.O."/>
            <person name="Kuo R.C."/>
            <person name="Labutti K."/>
            <person name="Haridas S."/>
            <person name="Kuo A."/>
            <person name="Salamov A."/>
            <person name="Ahrendt S.R."/>
            <person name="Lipzen A."/>
            <person name="Sullivan W."/>
            <person name="Andreopoulos W.B."/>
            <person name="Clum A."/>
            <person name="Lindquist E."/>
            <person name="Daum C."/>
            <person name="Ramamoorthy G.K."/>
            <person name="Gryganskyi A."/>
            <person name="Culley D."/>
            <person name="Magnuson J.K."/>
            <person name="James T.Y."/>
            <person name="O'Malley M.A."/>
            <person name="Stajich J.E."/>
            <person name="Spatafora J.W."/>
            <person name="Visel A."/>
            <person name="Grigoriev I.V."/>
        </authorList>
    </citation>
    <scope>NUCLEOTIDE SEQUENCE [LARGE SCALE GENOMIC DNA]</scope>
    <source>
        <strain evidence="8 9">CBS 129021</strain>
    </source>
</reference>
<dbReference type="PANTHER" id="PTHR19818:SF139">
    <property type="entry name" value="PAIR-RULE PROTEIN ODD-PAIRED"/>
    <property type="match status" value="1"/>
</dbReference>
<dbReference type="GO" id="GO:0000978">
    <property type="term" value="F:RNA polymerase II cis-regulatory region sequence-specific DNA binding"/>
    <property type="evidence" value="ECO:0007669"/>
    <property type="project" value="TreeGrafter"/>
</dbReference>
<feature type="region of interest" description="Disordered" evidence="6">
    <location>
        <begin position="423"/>
        <end position="539"/>
    </location>
</feature>
<evidence type="ECO:0000259" key="7">
    <source>
        <dbReference type="PROSITE" id="PS50157"/>
    </source>
</evidence>
<keyword evidence="2" id="KW-0677">Repeat</keyword>
<dbReference type="RefSeq" id="XP_040712026.1">
    <property type="nucleotide sequence ID" value="XM_040865484.1"/>
</dbReference>
<evidence type="ECO:0000313" key="8">
    <source>
        <dbReference type="EMBL" id="ORY59452.1"/>
    </source>
</evidence>
<evidence type="ECO:0000256" key="4">
    <source>
        <dbReference type="ARBA" id="ARBA00022833"/>
    </source>
</evidence>
<organism evidence="8 9">
    <name type="scientific">Pseudomassariella vexata</name>
    <dbReference type="NCBI Taxonomy" id="1141098"/>
    <lineage>
        <taxon>Eukaryota</taxon>
        <taxon>Fungi</taxon>
        <taxon>Dikarya</taxon>
        <taxon>Ascomycota</taxon>
        <taxon>Pezizomycotina</taxon>
        <taxon>Sordariomycetes</taxon>
        <taxon>Xylariomycetidae</taxon>
        <taxon>Amphisphaeriales</taxon>
        <taxon>Pseudomassariaceae</taxon>
        <taxon>Pseudomassariella</taxon>
    </lineage>
</organism>
<feature type="region of interest" description="Disordered" evidence="6">
    <location>
        <begin position="381"/>
        <end position="407"/>
    </location>
</feature>
<proteinExistence type="predicted"/>
<evidence type="ECO:0000256" key="2">
    <source>
        <dbReference type="ARBA" id="ARBA00022737"/>
    </source>
</evidence>
<dbReference type="PROSITE" id="PS50157">
    <property type="entry name" value="ZINC_FINGER_C2H2_2"/>
    <property type="match status" value="2"/>
</dbReference>
<feature type="region of interest" description="Disordered" evidence="6">
    <location>
        <begin position="747"/>
        <end position="813"/>
    </location>
</feature>
<dbReference type="Gene3D" id="3.30.160.60">
    <property type="entry name" value="Classic Zinc Finger"/>
    <property type="match status" value="2"/>
</dbReference>
<dbReference type="InterPro" id="IPR036236">
    <property type="entry name" value="Znf_C2H2_sf"/>
</dbReference>
<evidence type="ECO:0000256" key="1">
    <source>
        <dbReference type="ARBA" id="ARBA00022723"/>
    </source>
</evidence>
<dbReference type="GO" id="GO:0008270">
    <property type="term" value="F:zinc ion binding"/>
    <property type="evidence" value="ECO:0007669"/>
    <property type="project" value="UniProtKB-KW"/>
</dbReference>
<feature type="compositionally biased region" description="Low complexity" evidence="6">
    <location>
        <begin position="523"/>
        <end position="536"/>
    </location>
</feature>
<keyword evidence="1" id="KW-0479">Metal-binding</keyword>
<keyword evidence="3 5" id="KW-0863">Zinc-finger</keyword>
<dbReference type="InParanoid" id="A0A1Y2DJN5"/>
<sequence length="853" mass="95019">MTGHLIQTTPGSADGGSMRSPPKPIPTDMAMMSRTNELAGMELFAASTSSNRGPLDSYGRQPRTLPSNPVETWYESNDGPWIPKGLAPAEIDEQSTSRLHGASVPGYSCTFATQYPNDFLPSECSTGPPGHAIPPSDSGYGSYVAKRSITSGSLFDESLDRTGETQSIVGNPLEFHNSASSPDMLQKHGVVRSWGQPQGQTFPERRKELICETCKKVLKTNSELKKHRQRHTKPYTCDVPGCTRIEGFSTTNDLYRHKRSVHKDEAAQGNWYRCLLDNCGSKAKIWPRADNFRAHLKRCHSQNIKSEDEGLERYAYRPSPPAPQELLHDLAGFRPPVDYNLLQFGQDMGNPFQQSCWSEAEHIPATELPREAGVDSHAFTRNSQSPLTLNPDSPEPQPPTTPSNTTLDIMDRMETCTQFAAQTSHQIENSSESVSNDKDENTGPAQFVSPRELTQSKKGTQLSIQSEQSPVLSAGDASPLQRTSQPETHLNEPQADDDRPLMSRLGKQGHYPSRKTHAPGVQSATSTTGDTSSMGSNLDGLDPAALKKIIESLHASGALEEHGYRKENSSAVRDQASETAGFTHHEQHACAKCNKNFARPCELRKHLKRHEKPYGCTFHGCSKKFGSKNDWKRHESSQHFLIEAWKCNEVSSSKLSEPCGKVNHRRESFRQHLQIHHKLQGDIVDAKIESCHVGRNCDARFWCGFCQEIVEITQKGLDAWAERFNHIDDHFFGRNKLSKKQIDDWESLDPDAPLARDGSTYESDDDVPEQTTSRNKSTSIRNIMDQGSDNHRSVVKRKMDDEDDGRHVKKTKKGARNMGHVTQCCECGEGNTRGASPRCVNTQCQHELCNYCI</sequence>
<protein>
    <recommendedName>
        <fullName evidence="7">C2H2-type domain-containing protein</fullName>
    </recommendedName>
</protein>
<name>A0A1Y2DJN5_9PEZI</name>
<dbReference type="SUPFAM" id="SSF57667">
    <property type="entry name" value="beta-beta-alpha zinc fingers"/>
    <property type="match status" value="1"/>
</dbReference>
<dbReference type="PANTHER" id="PTHR19818">
    <property type="entry name" value="ZINC FINGER PROTEIN ZIC AND GLI"/>
    <property type="match status" value="1"/>
</dbReference>
<dbReference type="InterPro" id="IPR050329">
    <property type="entry name" value="GLI_C2H2-zinc-finger"/>
</dbReference>
<evidence type="ECO:0000256" key="5">
    <source>
        <dbReference type="PROSITE-ProRule" id="PRU00042"/>
    </source>
</evidence>
<dbReference type="OrthoDB" id="6077919at2759"/>
<dbReference type="AlphaFoldDB" id="A0A1Y2DJN5"/>
<dbReference type="GO" id="GO:0005634">
    <property type="term" value="C:nucleus"/>
    <property type="evidence" value="ECO:0007669"/>
    <property type="project" value="UniProtKB-ARBA"/>
</dbReference>
<feature type="compositionally biased region" description="Polar residues" evidence="6">
    <location>
        <begin position="569"/>
        <end position="580"/>
    </location>
</feature>
<dbReference type="GO" id="GO:0045944">
    <property type="term" value="P:positive regulation of transcription by RNA polymerase II"/>
    <property type="evidence" value="ECO:0007669"/>
    <property type="project" value="UniProtKB-ARBA"/>
</dbReference>
<keyword evidence="9" id="KW-1185">Reference proteome</keyword>
<feature type="region of interest" description="Disordered" evidence="6">
    <location>
        <begin position="1"/>
        <end position="27"/>
    </location>
</feature>
<comment type="caution">
    <text evidence="8">The sequence shown here is derived from an EMBL/GenBank/DDBJ whole genome shotgun (WGS) entry which is preliminary data.</text>
</comment>
<dbReference type="InterPro" id="IPR013087">
    <property type="entry name" value="Znf_C2H2_type"/>
</dbReference>
<accession>A0A1Y2DJN5</accession>
<keyword evidence="4" id="KW-0862">Zinc</keyword>
<feature type="compositionally biased region" description="Polar residues" evidence="6">
    <location>
        <begin position="1"/>
        <end position="11"/>
    </location>
</feature>
<feature type="compositionally biased region" description="Polar residues" evidence="6">
    <location>
        <begin position="452"/>
        <end position="471"/>
    </location>
</feature>
<dbReference type="STRING" id="1141098.A0A1Y2DJN5"/>
<feature type="compositionally biased region" description="Polar residues" evidence="6">
    <location>
        <begin position="423"/>
        <end position="434"/>
    </location>
</feature>
<feature type="domain" description="C2H2-type" evidence="7">
    <location>
        <begin position="588"/>
        <end position="615"/>
    </location>
</feature>
<dbReference type="GeneID" id="63781696"/>